<dbReference type="EMBL" id="JAPDNT010000001">
    <property type="protein sequence ID" value="MCW3473411.1"/>
    <property type="molecule type" value="Genomic_DNA"/>
</dbReference>
<keyword evidence="11" id="KW-1185">Reference proteome</keyword>
<dbReference type="InterPro" id="IPR058240">
    <property type="entry name" value="rSAM_sf"/>
</dbReference>
<dbReference type="InterPro" id="IPR007197">
    <property type="entry name" value="rSAM"/>
</dbReference>
<dbReference type="GO" id="GO:0003824">
    <property type="term" value="F:catalytic activity"/>
    <property type="evidence" value="ECO:0007669"/>
    <property type="project" value="InterPro"/>
</dbReference>
<dbReference type="SUPFAM" id="SSF102114">
    <property type="entry name" value="Radical SAM enzymes"/>
    <property type="match status" value="1"/>
</dbReference>
<dbReference type="InterPro" id="IPR034466">
    <property type="entry name" value="Methyltransferase_Class_B"/>
</dbReference>
<gene>
    <name evidence="10" type="ORF">OL599_02375</name>
</gene>
<dbReference type="AlphaFoldDB" id="A0AA41YJH2"/>
<dbReference type="SFLD" id="SFLDG01082">
    <property type="entry name" value="B12-binding_domain_containing"/>
    <property type="match status" value="1"/>
</dbReference>
<name>A0AA41YJH2_9PROT</name>
<reference evidence="10" key="1">
    <citation type="submission" date="2022-09" db="EMBL/GenBank/DDBJ databases">
        <title>Rhodovastum sp. nov. RN2-1 isolated from soil in Seongnam, South Korea.</title>
        <authorList>
            <person name="Le N.T."/>
        </authorList>
    </citation>
    <scope>NUCLEOTIDE SEQUENCE</scope>
    <source>
        <strain evidence="10">RN2-1</strain>
    </source>
</reference>
<evidence type="ECO:0000256" key="6">
    <source>
        <dbReference type="ARBA" id="ARBA00023004"/>
    </source>
</evidence>
<dbReference type="GO" id="GO:0031419">
    <property type="term" value="F:cobalamin binding"/>
    <property type="evidence" value="ECO:0007669"/>
    <property type="project" value="InterPro"/>
</dbReference>
<dbReference type="RefSeq" id="WP_264711981.1">
    <property type="nucleotide sequence ID" value="NZ_JAPDNT010000001.1"/>
</dbReference>
<comment type="caution">
    <text evidence="10">The sequence shown here is derived from an EMBL/GenBank/DDBJ whole genome shotgun (WGS) entry which is preliminary data.</text>
</comment>
<dbReference type="SFLD" id="SFLDS00029">
    <property type="entry name" value="Radical_SAM"/>
    <property type="match status" value="1"/>
</dbReference>
<dbReference type="PROSITE" id="PS51918">
    <property type="entry name" value="RADICAL_SAM"/>
    <property type="match status" value="1"/>
</dbReference>
<organism evidence="10 11">
    <name type="scientific">Limobrevibacterium gyesilva</name>
    <dbReference type="NCBI Taxonomy" id="2991712"/>
    <lineage>
        <taxon>Bacteria</taxon>
        <taxon>Pseudomonadati</taxon>
        <taxon>Pseudomonadota</taxon>
        <taxon>Alphaproteobacteria</taxon>
        <taxon>Acetobacterales</taxon>
        <taxon>Acetobacteraceae</taxon>
        <taxon>Limobrevibacterium</taxon>
    </lineage>
</organism>
<evidence type="ECO:0000313" key="10">
    <source>
        <dbReference type="EMBL" id="MCW3473411.1"/>
    </source>
</evidence>
<keyword evidence="5" id="KW-0479">Metal-binding</keyword>
<dbReference type="InterPro" id="IPR013785">
    <property type="entry name" value="Aldolase_TIM"/>
</dbReference>
<dbReference type="GO" id="GO:0005829">
    <property type="term" value="C:cytosol"/>
    <property type="evidence" value="ECO:0007669"/>
    <property type="project" value="TreeGrafter"/>
</dbReference>
<dbReference type="SMART" id="SM00729">
    <property type="entry name" value="Elp3"/>
    <property type="match status" value="1"/>
</dbReference>
<dbReference type="PANTHER" id="PTHR43409">
    <property type="entry name" value="ANAEROBIC MAGNESIUM-PROTOPORPHYRIN IX MONOMETHYL ESTER CYCLASE-RELATED"/>
    <property type="match status" value="1"/>
</dbReference>
<dbReference type="CDD" id="cd02068">
    <property type="entry name" value="radical_SAM_B12_BD"/>
    <property type="match status" value="1"/>
</dbReference>
<comment type="cofactor">
    <cofactor evidence="1">
        <name>[4Fe-4S] cluster</name>
        <dbReference type="ChEBI" id="CHEBI:49883"/>
    </cofactor>
</comment>
<evidence type="ECO:0000313" key="11">
    <source>
        <dbReference type="Proteomes" id="UP001165679"/>
    </source>
</evidence>
<protein>
    <submittedName>
        <fullName evidence="10">B12-binding domain-containing radical SAM protein</fullName>
    </submittedName>
</protein>
<evidence type="ECO:0000256" key="5">
    <source>
        <dbReference type="ARBA" id="ARBA00022723"/>
    </source>
</evidence>
<reference evidence="10" key="2">
    <citation type="submission" date="2022-10" db="EMBL/GenBank/DDBJ databases">
        <authorList>
            <person name="Trinh H.N."/>
        </authorList>
    </citation>
    <scope>NUCLEOTIDE SEQUENCE</scope>
    <source>
        <strain evidence="10">RN2-1</strain>
    </source>
</reference>
<evidence type="ECO:0000256" key="1">
    <source>
        <dbReference type="ARBA" id="ARBA00001966"/>
    </source>
</evidence>
<evidence type="ECO:0000259" key="8">
    <source>
        <dbReference type="PROSITE" id="PS51332"/>
    </source>
</evidence>
<dbReference type="PROSITE" id="PS51332">
    <property type="entry name" value="B12_BINDING"/>
    <property type="match status" value="1"/>
</dbReference>
<feature type="domain" description="Radical SAM core" evidence="9">
    <location>
        <begin position="187"/>
        <end position="439"/>
    </location>
</feature>
<dbReference type="SUPFAM" id="SSF52242">
    <property type="entry name" value="Cobalamin (vitamin B12)-binding domain"/>
    <property type="match status" value="1"/>
</dbReference>
<keyword evidence="6" id="KW-0408">Iron</keyword>
<dbReference type="GO" id="GO:0051539">
    <property type="term" value="F:4 iron, 4 sulfur cluster binding"/>
    <property type="evidence" value="ECO:0007669"/>
    <property type="project" value="UniProtKB-KW"/>
</dbReference>
<keyword evidence="3" id="KW-0808">Transferase</keyword>
<dbReference type="Pfam" id="PF04055">
    <property type="entry name" value="Radical_SAM"/>
    <property type="match status" value="1"/>
</dbReference>
<evidence type="ECO:0000259" key="9">
    <source>
        <dbReference type="PROSITE" id="PS51918"/>
    </source>
</evidence>
<evidence type="ECO:0000256" key="7">
    <source>
        <dbReference type="ARBA" id="ARBA00023014"/>
    </source>
</evidence>
<keyword evidence="2" id="KW-0489">Methyltransferase</keyword>
<dbReference type="Gene3D" id="3.40.50.280">
    <property type="entry name" value="Cobalamin-binding domain"/>
    <property type="match status" value="1"/>
</dbReference>
<dbReference type="InterPro" id="IPR006638">
    <property type="entry name" value="Elp3/MiaA/NifB-like_rSAM"/>
</dbReference>
<dbReference type="InterPro" id="IPR036724">
    <property type="entry name" value="Cobalamin-bd_sf"/>
</dbReference>
<evidence type="ECO:0000256" key="2">
    <source>
        <dbReference type="ARBA" id="ARBA00022603"/>
    </source>
</evidence>
<dbReference type="SFLD" id="SFLDG01123">
    <property type="entry name" value="methyltransferase_(Class_B)"/>
    <property type="match status" value="1"/>
</dbReference>
<evidence type="ECO:0000256" key="4">
    <source>
        <dbReference type="ARBA" id="ARBA00022691"/>
    </source>
</evidence>
<evidence type="ECO:0000256" key="3">
    <source>
        <dbReference type="ARBA" id="ARBA00022679"/>
    </source>
</evidence>
<dbReference type="Pfam" id="PF02310">
    <property type="entry name" value="B12-binding"/>
    <property type="match status" value="1"/>
</dbReference>
<keyword evidence="7" id="KW-0411">Iron-sulfur</keyword>
<dbReference type="GO" id="GO:0046872">
    <property type="term" value="F:metal ion binding"/>
    <property type="evidence" value="ECO:0007669"/>
    <property type="project" value="UniProtKB-KW"/>
</dbReference>
<dbReference type="InterPro" id="IPR051198">
    <property type="entry name" value="BchE-like"/>
</dbReference>
<dbReference type="PANTHER" id="PTHR43409:SF7">
    <property type="entry name" value="BLL1977 PROTEIN"/>
    <property type="match status" value="1"/>
</dbReference>
<accession>A0AA41YJH2</accession>
<proteinExistence type="predicted"/>
<feature type="domain" description="B12-binding" evidence="8">
    <location>
        <begin position="16"/>
        <end position="147"/>
    </location>
</feature>
<sequence>MATELRTAAVAGSGAQARPVILVGFQAQGNLGLGYLSSTLRRAGYCVELLDIELPPDDIVAAIRRADPILVGFSLIFQFYIRRYGDLIRTLRAHGVDCHFTMGGHYPSLSSRQTLTTVPELDSVVRFEGEITLLEMVAALAEGRDWTGIPGLIHRRGGDIVANAARPLVEDLDSLPYPERSFAPEIVLGHKALPILASRGCARTCSFCSIHTFYRTAPGKVVRTRRPAEVVQEMQLLHRERGITIFLFQDDDFPLFGKKWRAWAHAFVDELHRSGLVGRMIWKISCRADAVDAELFVRMRDAGLYIVYMGLESGTEEGLVTLNKGITVAQNRLAVQTLKQLGIMFEFGFMLLDPSSTFESVHGNVAFLRDIVGDGSAAATFCKMLPYDGTPIKDALEQSGRLKGDVCAPDYDFLDPRLDAFYQALARIVDVTGWIHGHRALTPQLNWAWNELAVIRQLFPRLPDTDAYEAALRNLTRESNDLLFTVVENVATIFATGKGCEPDPQALRRQCDMALSRLLHERNAFMARHQTVLLRALQQAAA</sequence>
<dbReference type="Proteomes" id="UP001165679">
    <property type="component" value="Unassembled WGS sequence"/>
</dbReference>
<dbReference type="Gene3D" id="3.20.20.70">
    <property type="entry name" value="Aldolase class I"/>
    <property type="match status" value="1"/>
</dbReference>
<dbReference type="InterPro" id="IPR006158">
    <property type="entry name" value="Cobalamin-bd"/>
</dbReference>
<keyword evidence="4" id="KW-0949">S-adenosyl-L-methionine</keyword>